<feature type="compositionally biased region" description="Acidic residues" evidence="10">
    <location>
        <begin position="296"/>
        <end position="322"/>
    </location>
</feature>
<dbReference type="PANTHER" id="PTHR24394:SF29">
    <property type="entry name" value="MYONEURIN"/>
    <property type="match status" value="1"/>
</dbReference>
<dbReference type="InParanoid" id="A0A674JP80"/>
<dbReference type="AlphaFoldDB" id="A0A674JP80"/>
<keyword evidence="4 9" id="KW-0863">Zinc-finger</keyword>
<organism evidence="13 14">
    <name type="scientific">Terrapene triunguis</name>
    <name type="common">Three-toed box turtle</name>
    <dbReference type="NCBI Taxonomy" id="2587831"/>
    <lineage>
        <taxon>Eukaryota</taxon>
        <taxon>Metazoa</taxon>
        <taxon>Chordata</taxon>
        <taxon>Craniata</taxon>
        <taxon>Vertebrata</taxon>
        <taxon>Euteleostomi</taxon>
        <taxon>Archelosauria</taxon>
        <taxon>Testudinata</taxon>
        <taxon>Testudines</taxon>
        <taxon>Cryptodira</taxon>
        <taxon>Durocryptodira</taxon>
        <taxon>Testudinoidea</taxon>
        <taxon>Emydidae</taxon>
        <taxon>Terrapene</taxon>
    </lineage>
</organism>
<accession>A0A674JP80</accession>
<dbReference type="InterPro" id="IPR013087">
    <property type="entry name" value="Znf_C2H2_type"/>
</dbReference>
<feature type="domain" description="C2H2-type" evidence="12">
    <location>
        <begin position="362"/>
        <end position="389"/>
    </location>
</feature>
<protein>
    <recommendedName>
        <fullName evidence="15">Zinc finger and BTB domain containing 41</fullName>
    </recommendedName>
</protein>
<feature type="domain" description="C2H2-type" evidence="12">
    <location>
        <begin position="624"/>
        <end position="651"/>
    </location>
</feature>
<feature type="domain" description="BTB" evidence="11">
    <location>
        <begin position="89"/>
        <end position="153"/>
    </location>
</feature>
<dbReference type="GO" id="GO:0000981">
    <property type="term" value="F:DNA-binding transcription factor activity, RNA polymerase II-specific"/>
    <property type="evidence" value="ECO:0007669"/>
    <property type="project" value="TreeGrafter"/>
</dbReference>
<evidence type="ECO:0000259" key="11">
    <source>
        <dbReference type="PROSITE" id="PS50097"/>
    </source>
</evidence>
<feature type="domain" description="C2H2-type" evidence="12">
    <location>
        <begin position="652"/>
        <end position="680"/>
    </location>
</feature>
<evidence type="ECO:0000256" key="10">
    <source>
        <dbReference type="SAM" id="MobiDB-lite"/>
    </source>
</evidence>
<feature type="domain" description="C2H2-type" evidence="12">
    <location>
        <begin position="519"/>
        <end position="547"/>
    </location>
</feature>
<evidence type="ECO:0000313" key="13">
    <source>
        <dbReference type="Ensembl" id="ENSTMTP00000023175.1"/>
    </source>
</evidence>
<dbReference type="SMART" id="SM00355">
    <property type="entry name" value="ZnF_C2H2"/>
    <property type="match status" value="11"/>
</dbReference>
<dbReference type="GeneTree" id="ENSGT00550000075080"/>
<keyword evidence="8" id="KW-0539">Nucleus</keyword>
<comment type="subcellular location">
    <subcellularLocation>
        <location evidence="1">Nucleus</location>
    </subcellularLocation>
</comment>
<reference evidence="13" key="2">
    <citation type="submission" date="2025-09" db="UniProtKB">
        <authorList>
            <consortium name="Ensembl"/>
        </authorList>
    </citation>
    <scope>IDENTIFICATION</scope>
</reference>
<dbReference type="GO" id="GO:0008270">
    <property type="term" value="F:zinc ion binding"/>
    <property type="evidence" value="ECO:0007669"/>
    <property type="project" value="UniProtKB-KW"/>
</dbReference>
<dbReference type="FunFam" id="3.30.160.60:FF:001160">
    <property type="entry name" value="Zinc finger and BTB domain containing 41"/>
    <property type="match status" value="1"/>
</dbReference>
<evidence type="ECO:0000256" key="5">
    <source>
        <dbReference type="ARBA" id="ARBA00022833"/>
    </source>
</evidence>
<dbReference type="PROSITE" id="PS00028">
    <property type="entry name" value="ZINC_FINGER_C2H2_1"/>
    <property type="match status" value="9"/>
</dbReference>
<dbReference type="SMART" id="SM00225">
    <property type="entry name" value="BTB"/>
    <property type="match status" value="1"/>
</dbReference>
<dbReference type="InterPro" id="IPR036236">
    <property type="entry name" value="Znf_C2H2_sf"/>
</dbReference>
<dbReference type="InterPro" id="IPR011333">
    <property type="entry name" value="SKP1/BTB/POZ_sf"/>
</dbReference>
<evidence type="ECO:0000256" key="1">
    <source>
        <dbReference type="ARBA" id="ARBA00004123"/>
    </source>
</evidence>
<evidence type="ECO:0000256" key="3">
    <source>
        <dbReference type="ARBA" id="ARBA00022737"/>
    </source>
</evidence>
<feature type="domain" description="C2H2-type" evidence="12">
    <location>
        <begin position="596"/>
        <end position="623"/>
    </location>
</feature>
<evidence type="ECO:0000256" key="4">
    <source>
        <dbReference type="ARBA" id="ARBA00022771"/>
    </source>
</evidence>
<keyword evidence="5" id="KW-0862">Zinc</keyword>
<dbReference type="PROSITE" id="PS50157">
    <property type="entry name" value="ZINC_FINGER_C2H2_2"/>
    <property type="match status" value="9"/>
</dbReference>
<feature type="domain" description="C2H2-type" evidence="12">
    <location>
        <begin position="464"/>
        <end position="491"/>
    </location>
</feature>
<dbReference type="Ensembl" id="ENSTMTT00000023991.1">
    <property type="protein sequence ID" value="ENSTMTP00000023175.1"/>
    <property type="gene ID" value="ENSTMTG00000016882.1"/>
</dbReference>
<dbReference type="FunCoup" id="A0A674JP80">
    <property type="interactions" value="517"/>
</dbReference>
<feature type="domain" description="C2H2-type" evidence="12">
    <location>
        <begin position="209"/>
        <end position="232"/>
    </location>
</feature>
<dbReference type="PANTHER" id="PTHR24394">
    <property type="entry name" value="ZINC FINGER PROTEIN"/>
    <property type="match status" value="1"/>
</dbReference>
<evidence type="ECO:0000256" key="8">
    <source>
        <dbReference type="ARBA" id="ARBA00023242"/>
    </source>
</evidence>
<dbReference type="Gene3D" id="3.30.710.10">
    <property type="entry name" value="Potassium Channel Kv1.1, Chain A"/>
    <property type="match status" value="1"/>
</dbReference>
<feature type="compositionally biased region" description="Basic and acidic residues" evidence="10">
    <location>
        <begin position="323"/>
        <end position="332"/>
    </location>
</feature>
<dbReference type="Pfam" id="PF00651">
    <property type="entry name" value="BTB"/>
    <property type="match status" value="1"/>
</dbReference>
<name>A0A674JP80_9SAUR</name>
<dbReference type="GO" id="GO:0005634">
    <property type="term" value="C:nucleus"/>
    <property type="evidence" value="ECO:0007669"/>
    <property type="project" value="UniProtKB-SubCell"/>
</dbReference>
<dbReference type="Gene3D" id="3.30.160.60">
    <property type="entry name" value="Classic Zinc Finger"/>
    <property type="match status" value="7"/>
</dbReference>
<dbReference type="FunFam" id="3.30.160.60:FF:001227">
    <property type="entry name" value="Zinc finger and BTB domain containing 41"/>
    <property type="match status" value="1"/>
</dbReference>
<feature type="domain" description="C2H2-type" evidence="12">
    <location>
        <begin position="390"/>
        <end position="417"/>
    </location>
</feature>
<keyword evidence="6" id="KW-0805">Transcription regulation</keyword>
<feature type="domain" description="C2H2-type" evidence="12">
    <location>
        <begin position="492"/>
        <end position="520"/>
    </location>
</feature>
<keyword evidence="7" id="KW-0804">Transcription</keyword>
<dbReference type="Pfam" id="PF00096">
    <property type="entry name" value="zf-C2H2"/>
    <property type="match status" value="6"/>
</dbReference>
<feature type="compositionally biased region" description="Basic and acidic residues" evidence="10">
    <location>
        <begin position="277"/>
        <end position="295"/>
    </location>
</feature>
<dbReference type="FunFam" id="3.30.710.10:FF:000088">
    <property type="entry name" value="zinc finger and BTB domain-containing protein 41"/>
    <property type="match status" value="1"/>
</dbReference>
<dbReference type="FunFam" id="3.30.160.60:FF:001133">
    <property type="entry name" value="Zinc finger and BTB domain containing 41"/>
    <property type="match status" value="1"/>
</dbReference>
<dbReference type="SUPFAM" id="SSF57667">
    <property type="entry name" value="beta-beta-alpha zinc fingers"/>
    <property type="match status" value="5"/>
</dbReference>
<dbReference type="InterPro" id="IPR000210">
    <property type="entry name" value="BTB/POZ_dom"/>
</dbReference>
<evidence type="ECO:0000256" key="6">
    <source>
        <dbReference type="ARBA" id="ARBA00023015"/>
    </source>
</evidence>
<dbReference type="CDD" id="cd18226">
    <property type="entry name" value="BTB_POZ_ZBTB41"/>
    <property type="match status" value="1"/>
</dbReference>
<evidence type="ECO:0000256" key="9">
    <source>
        <dbReference type="PROSITE-ProRule" id="PRU00042"/>
    </source>
</evidence>
<reference evidence="13" key="1">
    <citation type="submission" date="2025-08" db="UniProtKB">
        <authorList>
            <consortium name="Ensembl"/>
        </authorList>
    </citation>
    <scope>IDENTIFICATION</scope>
</reference>
<evidence type="ECO:0000313" key="14">
    <source>
        <dbReference type="Proteomes" id="UP000472274"/>
    </source>
</evidence>
<keyword evidence="3" id="KW-0677">Repeat</keyword>
<sequence length="836" mass="96349">MKKRRKFPGNLNEKLHLGHEKNISDGVLIVDSDQETVTKSAEVAIADQLECSQELPPSPEQRKLLSSLQYNKNLLKYLNDDRQKQPSFCDLLIIVEGKEFNAHKVVVAVGSSYFHACLSKNPSTDVVTLDHVTHSVFQHLLEFLYTSEFFVYKNEIPLVLEAAKFLDIIDAVKLLNNENISCIQTEAVTENPIPAETLNELTGKLSNSHQCTFCSRNFCYKKSLENHLAKAHRSLPLEKKHGLKMVEKADFSTRRSTRNRKCPAKFDNSDNESSDVSDNKEKVHSEREISVKNECEDSGSDCNADEEGQEEEEIPDEDSDAEEQSKKERNDTEVSPEPVDSVGNIPEGLTPVIIQSSSKKLLQCPKCDKTFDRTGKLEIHTRAHTGEKPFECDICHQRYSTKSNLTVHRKKHNNETEFHKKEHKCPYCNKLHASKKTLAKHAKRFHPENVQEFLSIKKTKSEGWKCDICKKSFARRPHLEEHMILHTQDKPFKCTYCEEHFKSRFARLKHQEKFHLGPFPCDICGRQFNDTRNLKRHIECTHGGKRKWVCFICGKSVRESFEGIKSKQYLCHKQHMHLWYYFKYESGEQRYKATFHQCDVCKKVFKGKSSLEMHFRTHSGEKPYKCQICSQSFRIKKTLTKHMVIHSDARPFNCQHCNATFKRKDKLKYHIDHVHGTKAAEETVTTSEEKVISLPVQYTPDDKVFQIESKPYMDQPEVYETEVKPMLQNVPAEVCVPVTLVPVQMREPQADLVQHTTTLSSQSHGILPPQIQQPDYQRTTEIAFLEKYTLTPQPANIVHPVRPEQMLDPRDQSYLGTLLGLDTAPTVQNMSNNEHS</sequence>
<evidence type="ECO:0000256" key="2">
    <source>
        <dbReference type="ARBA" id="ARBA00022723"/>
    </source>
</evidence>
<dbReference type="FunFam" id="3.30.160.60:FF:001282">
    <property type="entry name" value="Zinc finger and BTB domain-containing protein 41"/>
    <property type="match status" value="1"/>
</dbReference>
<keyword evidence="14" id="KW-1185">Reference proteome</keyword>
<evidence type="ECO:0008006" key="15">
    <source>
        <dbReference type="Google" id="ProtNLM"/>
    </source>
</evidence>
<dbReference type="SUPFAM" id="SSF54695">
    <property type="entry name" value="POZ domain"/>
    <property type="match status" value="1"/>
</dbReference>
<keyword evidence="2" id="KW-0479">Metal-binding</keyword>
<dbReference type="FunFam" id="3.30.160.60:FF:001019">
    <property type="entry name" value="Zinc finger and BTB domain-containing protein 41"/>
    <property type="match status" value="1"/>
</dbReference>
<proteinExistence type="predicted"/>
<dbReference type="Proteomes" id="UP000472274">
    <property type="component" value="Unplaced"/>
</dbReference>
<dbReference type="PROSITE" id="PS50097">
    <property type="entry name" value="BTB"/>
    <property type="match status" value="1"/>
</dbReference>
<feature type="region of interest" description="Disordered" evidence="10">
    <location>
        <begin position="246"/>
        <end position="347"/>
    </location>
</feature>
<dbReference type="FunFam" id="3.30.160.60:FF:000888">
    <property type="entry name" value="zinc finger and BTB domain-containing protein 41"/>
    <property type="match status" value="1"/>
</dbReference>
<evidence type="ECO:0000256" key="7">
    <source>
        <dbReference type="ARBA" id="ARBA00023163"/>
    </source>
</evidence>
<evidence type="ECO:0000259" key="12">
    <source>
        <dbReference type="PROSITE" id="PS50157"/>
    </source>
</evidence>